<organism evidence="1 2">
    <name type="scientific">Pleurotus ostreatus (strain PC15)</name>
    <name type="common">Oyster mushroom</name>
    <dbReference type="NCBI Taxonomy" id="1137138"/>
    <lineage>
        <taxon>Eukaryota</taxon>
        <taxon>Fungi</taxon>
        <taxon>Dikarya</taxon>
        <taxon>Basidiomycota</taxon>
        <taxon>Agaricomycotina</taxon>
        <taxon>Agaricomycetes</taxon>
        <taxon>Agaricomycetidae</taxon>
        <taxon>Agaricales</taxon>
        <taxon>Pleurotineae</taxon>
        <taxon>Pleurotaceae</taxon>
        <taxon>Pleurotus</taxon>
    </lineage>
</organism>
<dbReference type="VEuPathDB" id="FungiDB:PLEOSDRAFT_158961"/>
<reference evidence="2" key="1">
    <citation type="journal article" date="2014" name="Proc. Natl. Acad. Sci. U.S.A.">
        <title>Extensive sampling of basidiomycete genomes demonstrates inadequacy of the white-rot/brown-rot paradigm for wood decay fungi.</title>
        <authorList>
            <person name="Riley R."/>
            <person name="Salamov A.A."/>
            <person name="Brown D.W."/>
            <person name="Nagy L.G."/>
            <person name="Floudas D."/>
            <person name="Held B.W."/>
            <person name="Levasseur A."/>
            <person name="Lombard V."/>
            <person name="Morin E."/>
            <person name="Otillar R."/>
            <person name="Lindquist E.A."/>
            <person name="Sun H."/>
            <person name="LaButti K.M."/>
            <person name="Schmutz J."/>
            <person name="Jabbour D."/>
            <person name="Luo H."/>
            <person name="Baker S.E."/>
            <person name="Pisabarro A.G."/>
            <person name="Walton J.D."/>
            <person name="Blanchette R.A."/>
            <person name="Henrissat B."/>
            <person name="Martin F."/>
            <person name="Cullen D."/>
            <person name="Hibbett D.S."/>
            <person name="Grigoriev I.V."/>
        </authorList>
    </citation>
    <scope>NUCLEOTIDE SEQUENCE [LARGE SCALE GENOMIC DNA]</scope>
    <source>
        <strain evidence="2">PC15</strain>
    </source>
</reference>
<protein>
    <submittedName>
        <fullName evidence="1">Uncharacterized protein</fullName>
    </submittedName>
</protein>
<dbReference type="Proteomes" id="UP000027073">
    <property type="component" value="Unassembled WGS sequence"/>
</dbReference>
<dbReference type="EMBL" id="KL198009">
    <property type="protein sequence ID" value="KDQ27130.1"/>
    <property type="molecule type" value="Genomic_DNA"/>
</dbReference>
<dbReference type="InParanoid" id="A0A067NJE9"/>
<evidence type="ECO:0000313" key="2">
    <source>
        <dbReference type="Proteomes" id="UP000027073"/>
    </source>
</evidence>
<sequence>MELTRSYEEVSFADKVGGLVDAGAIEIVAKRGGVACQTIQAVRKHSSTVDADAWPAANQGDRNLTEVKESISFPVSTTFGDMRRSEASVCTGRLFNLVQSQAICKDCRPRARGRICLIGTIHIQITVDRVT</sequence>
<proteinExistence type="predicted"/>
<name>A0A067NJE9_PLEO1</name>
<evidence type="ECO:0000313" key="1">
    <source>
        <dbReference type="EMBL" id="KDQ27130.1"/>
    </source>
</evidence>
<dbReference type="HOGENOM" id="CLU_1928468_0_0_1"/>
<dbReference type="AlphaFoldDB" id="A0A067NJE9"/>
<gene>
    <name evidence="1" type="ORF">PLEOSDRAFT_158961</name>
</gene>
<accession>A0A067NJE9</accession>